<keyword evidence="1" id="KW-0812">Transmembrane</keyword>
<dbReference type="EMBL" id="WUAV01000005">
    <property type="protein sequence ID" value="KAF1750153.1"/>
    <property type="molecule type" value="Genomic_DNA"/>
</dbReference>
<evidence type="ECO:0000256" key="1">
    <source>
        <dbReference type="SAM" id="Phobius"/>
    </source>
</evidence>
<dbReference type="GeneID" id="78776381"/>
<feature type="transmembrane region" description="Helical" evidence="1">
    <location>
        <begin position="33"/>
        <end position="51"/>
    </location>
</feature>
<dbReference type="AlphaFoldDB" id="A0A6A5G5S1"/>
<keyword evidence="1" id="KW-0472">Membrane</keyword>
<feature type="transmembrane region" description="Helical" evidence="1">
    <location>
        <begin position="88"/>
        <end position="107"/>
    </location>
</feature>
<reference evidence="2 3" key="1">
    <citation type="submission" date="2019-12" db="EMBL/GenBank/DDBJ databases">
        <title>Chromosome-level assembly of the Caenorhabditis remanei genome.</title>
        <authorList>
            <person name="Teterina A.A."/>
            <person name="Willis J.H."/>
            <person name="Phillips P.C."/>
        </authorList>
    </citation>
    <scope>NUCLEOTIDE SEQUENCE [LARGE SCALE GENOMIC DNA]</scope>
    <source>
        <strain evidence="2 3">PX506</strain>
        <tissue evidence="2">Whole organism</tissue>
    </source>
</reference>
<dbReference type="CTD" id="78776381"/>
<gene>
    <name evidence="2" type="ORF">GCK72_016700</name>
</gene>
<dbReference type="KEGG" id="crq:GCK72_016700"/>
<sequence>MTVICLHYGSMFEVEECREARMIPLKLHNYGEFTVVIFHLLVNLDRLLLAFRPFRSQSRGTKVYFYTSIFLSFILSAVYVEWAHHEDFRKSIAFASICLVNVMNLWIELKLYHYTSVVFTNTVGVVPLERRFELSTSVSMIRCFLPASICGLTLKFTVMVFFTVVAILKDPADLPPFYFVMNVKMINGNRRKRWTFGPPPAA</sequence>
<keyword evidence="1" id="KW-1133">Transmembrane helix</keyword>
<organism evidence="2 3">
    <name type="scientific">Caenorhabditis remanei</name>
    <name type="common">Caenorhabditis vulgaris</name>
    <dbReference type="NCBI Taxonomy" id="31234"/>
    <lineage>
        <taxon>Eukaryota</taxon>
        <taxon>Metazoa</taxon>
        <taxon>Ecdysozoa</taxon>
        <taxon>Nematoda</taxon>
        <taxon>Chromadorea</taxon>
        <taxon>Rhabditida</taxon>
        <taxon>Rhabditina</taxon>
        <taxon>Rhabditomorpha</taxon>
        <taxon>Rhabditoidea</taxon>
        <taxon>Rhabditidae</taxon>
        <taxon>Peloderinae</taxon>
        <taxon>Caenorhabditis</taxon>
    </lineage>
</organism>
<evidence type="ECO:0000313" key="2">
    <source>
        <dbReference type="EMBL" id="KAF1750153.1"/>
    </source>
</evidence>
<feature type="transmembrane region" description="Helical" evidence="1">
    <location>
        <begin position="144"/>
        <end position="168"/>
    </location>
</feature>
<evidence type="ECO:0000313" key="3">
    <source>
        <dbReference type="Proteomes" id="UP000483820"/>
    </source>
</evidence>
<accession>A0A6A5G5S1</accession>
<proteinExistence type="predicted"/>
<dbReference type="Proteomes" id="UP000483820">
    <property type="component" value="Chromosome V"/>
</dbReference>
<feature type="transmembrane region" description="Helical" evidence="1">
    <location>
        <begin position="63"/>
        <end position="82"/>
    </location>
</feature>
<protein>
    <submittedName>
        <fullName evidence="2">Uncharacterized protein</fullName>
    </submittedName>
</protein>
<dbReference type="RefSeq" id="XP_053580552.1">
    <property type="nucleotide sequence ID" value="XM_053731639.1"/>
</dbReference>
<name>A0A6A5G5S1_CAERE</name>
<comment type="caution">
    <text evidence="2">The sequence shown here is derived from an EMBL/GenBank/DDBJ whole genome shotgun (WGS) entry which is preliminary data.</text>
</comment>